<evidence type="ECO:0000313" key="6">
    <source>
        <dbReference type="EMBL" id="MDQ0366132.1"/>
    </source>
</evidence>
<gene>
    <name evidence="6" type="ORF">J2S42_002801</name>
</gene>
<comment type="caution">
    <text evidence="6">The sequence shown here is derived from an EMBL/GenBank/DDBJ whole genome shotgun (WGS) entry which is preliminary data.</text>
</comment>
<dbReference type="GO" id="GO:0016410">
    <property type="term" value="F:N-acyltransferase activity"/>
    <property type="evidence" value="ECO:0007669"/>
    <property type="project" value="TreeGrafter"/>
</dbReference>
<name>A0AAE3VYU9_9ACTN</name>
<accession>A0AAE3VYU9</accession>
<protein>
    <recommendedName>
        <fullName evidence="3">Lysine N-acyltransferase MbtK</fullName>
    </recommendedName>
    <alternativeName>
        <fullName evidence="4">Mycobactin synthase protein K</fullName>
    </alternativeName>
</protein>
<dbReference type="AlphaFoldDB" id="A0AAE3VYU9"/>
<dbReference type="RefSeq" id="WP_307239238.1">
    <property type="nucleotide sequence ID" value="NZ_JAUSUZ010000001.1"/>
</dbReference>
<dbReference type="GO" id="GO:0019290">
    <property type="term" value="P:siderophore biosynthetic process"/>
    <property type="evidence" value="ECO:0007669"/>
    <property type="project" value="InterPro"/>
</dbReference>
<keyword evidence="7" id="KW-1185">Reference proteome</keyword>
<dbReference type="Pfam" id="PF13523">
    <property type="entry name" value="Acetyltransf_8"/>
    <property type="match status" value="1"/>
</dbReference>
<comment type="pathway">
    <text evidence="2">Siderophore biosynthesis; mycobactin biosynthesis.</text>
</comment>
<dbReference type="Gene3D" id="3.40.630.30">
    <property type="match status" value="1"/>
</dbReference>
<dbReference type="PANTHER" id="PTHR31438:SF1">
    <property type="entry name" value="LYSINE N-ACYLTRANSFERASE C17G9.06C-RELATED"/>
    <property type="match status" value="1"/>
</dbReference>
<dbReference type="InterPro" id="IPR019432">
    <property type="entry name" value="Acyltransferase_MbtK/IucB-like"/>
</dbReference>
<dbReference type="SUPFAM" id="SSF55729">
    <property type="entry name" value="Acyl-CoA N-acyltransferases (Nat)"/>
    <property type="match status" value="1"/>
</dbReference>
<evidence type="ECO:0000256" key="1">
    <source>
        <dbReference type="ARBA" id="ARBA00003818"/>
    </source>
</evidence>
<dbReference type="EMBL" id="JAUSUZ010000001">
    <property type="protein sequence ID" value="MDQ0366132.1"/>
    <property type="molecule type" value="Genomic_DNA"/>
</dbReference>
<dbReference type="PANTHER" id="PTHR31438">
    <property type="entry name" value="LYSINE N-ACYLTRANSFERASE C17G9.06C-RELATED"/>
    <property type="match status" value="1"/>
</dbReference>
<organism evidence="6 7">
    <name type="scientific">Catenuloplanes indicus</name>
    <dbReference type="NCBI Taxonomy" id="137267"/>
    <lineage>
        <taxon>Bacteria</taxon>
        <taxon>Bacillati</taxon>
        <taxon>Actinomycetota</taxon>
        <taxon>Actinomycetes</taxon>
        <taxon>Micromonosporales</taxon>
        <taxon>Micromonosporaceae</taxon>
        <taxon>Catenuloplanes</taxon>
    </lineage>
</organism>
<evidence type="ECO:0000313" key="7">
    <source>
        <dbReference type="Proteomes" id="UP001240236"/>
    </source>
</evidence>
<dbReference type="SMART" id="SM01006">
    <property type="entry name" value="AlcB"/>
    <property type="match status" value="1"/>
</dbReference>
<dbReference type="Proteomes" id="UP001240236">
    <property type="component" value="Unassembled WGS sequence"/>
</dbReference>
<sequence length="196" mass="21440">MSREVTEGLAEAVVAAGAPPAPLLSAPWSLRPVVTDDDVALVARWMAEPHVELFWEQAWPVARWRAAIDGQRDGDYSRPYLVSHRGAPLAYVEIYRVARDVVGLQYDADAHDLGIHLALGELSSTGRGLGRAMVRAVVDGLFAADPRCAVVVADPDERHAMARRMFAGAGFALWGVRDLGHKRAAILRHERPAIFM</sequence>
<evidence type="ECO:0000256" key="3">
    <source>
        <dbReference type="ARBA" id="ARBA00020586"/>
    </source>
</evidence>
<evidence type="ECO:0000259" key="5">
    <source>
        <dbReference type="SMART" id="SM01006"/>
    </source>
</evidence>
<dbReference type="InterPro" id="IPR016181">
    <property type="entry name" value="Acyl_CoA_acyltransferase"/>
</dbReference>
<comment type="function">
    <text evidence="1">Acyltransferase required for the direct transfer of medium- to long-chain fatty acyl moieties from a carrier protein (MbtL) on to the epsilon-amino group of lysine residue in the mycobactin core.</text>
</comment>
<evidence type="ECO:0000256" key="2">
    <source>
        <dbReference type="ARBA" id="ARBA00005102"/>
    </source>
</evidence>
<proteinExistence type="predicted"/>
<reference evidence="6 7" key="1">
    <citation type="submission" date="2023-07" db="EMBL/GenBank/DDBJ databases">
        <title>Sequencing the genomes of 1000 actinobacteria strains.</title>
        <authorList>
            <person name="Klenk H.-P."/>
        </authorList>
    </citation>
    <scope>NUCLEOTIDE SEQUENCE [LARGE SCALE GENOMIC DNA]</scope>
    <source>
        <strain evidence="6 7">DSM 44709</strain>
    </source>
</reference>
<feature type="domain" description="Acyltransferase MbtK/IucB-like conserved" evidence="5">
    <location>
        <begin position="31"/>
        <end position="78"/>
    </location>
</feature>
<evidence type="ECO:0000256" key="4">
    <source>
        <dbReference type="ARBA" id="ARBA00031122"/>
    </source>
</evidence>